<accession>A0ABD0VP93</accession>
<evidence type="ECO:0000313" key="1">
    <source>
        <dbReference type="EMBL" id="KAL0926483.1"/>
    </source>
</evidence>
<keyword evidence="2" id="KW-1185">Reference proteome</keyword>
<dbReference type="AlphaFoldDB" id="A0ABD0VP93"/>
<name>A0ABD0VP93_DENTH</name>
<comment type="caution">
    <text evidence="1">The sequence shown here is derived from an EMBL/GenBank/DDBJ whole genome shotgun (WGS) entry which is preliminary data.</text>
</comment>
<proteinExistence type="predicted"/>
<evidence type="ECO:0000313" key="2">
    <source>
        <dbReference type="Proteomes" id="UP001552299"/>
    </source>
</evidence>
<sequence>MLSSIILSQPWYSLQNMKLRSIYDLWKLLLANPGSEMVKLDNSKVLDILVIALESLKKSINNISLDWDENTWLPHEY</sequence>
<dbReference type="Proteomes" id="UP001552299">
    <property type="component" value="Unassembled WGS sequence"/>
</dbReference>
<organism evidence="1 2">
    <name type="scientific">Dendrobium thyrsiflorum</name>
    <name type="common">Pinecone-like raceme dendrobium</name>
    <name type="synonym">Orchid</name>
    <dbReference type="NCBI Taxonomy" id="117978"/>
    <lineage>
        <taxon>Eukaryota</taxon>
        <taxon>Viridiplantae</taxon>
        <taxon>Streptophyta</taxon>
        <taxon>Embryophyta</taxon>
        <taxon>Tracheophyta</taxon>
        <taxon>Spermatophyta</taxon>
        <taxon>Magnoliopsida</taxon>
        <taxon>Liliopsida</taxon>
        <taxon>Asparagales</taxon>
        <taxon>Orchidaceae</taxon>
        <taxon>Epidendroideae</taxon>
        <taxon>Malaxideae</taxon>
        <taxon>Dendrobiinae</taxon>
        <taxon>Dendrobium</taxon>
    </lineage>
</organism>
<protein>
    <submittedName>
        <fullName evidence="1">Uncharacterized protein</fullName>
    </submittedName>
</protein>
<reference evidence="1 2" key="1">
    <citation type="journal article" date="2024" name="Plant Biotechnol. J.">
        <title>Dendrobium thyrsiflorum genome and its molecular insights into genes involved in important horticultural traits.</title>
        <authorList>
            <person name="Chen B."/>
            <person name="Wang J.Y."/>
            <person name="Zheng P.J."/>
            <person name="Li K.L."/>
            <person name="Liang Y.M."/>
            <person name="Chen X.F."/>
            <person name="Zhang C."/>
            <person name="Zhao X."/>
            <person name="He X."/>
            <person name="Zhang G.Q."/>
            <person name="Liu Z.J."/>
            <person name="Xu Q."/>
        </authorList>
    </citation>
    <scope>NUCLEOTIDE SEQUENCE [LARGE SCALE GENOMIC DNA]</scope>
    <source>
        <strain evidence="1">GZMU011</strain>
    </source>
</reference>
<dbReference type="EMBL" id="JANQDX010000003">
    <property type="protein sequence ID" value="KAL0926483.1"/>
    <property type="molecule type" value="Genomic_DNA"/>
</dbReference>
<gene>
    <name evidence="1" type="ORF">M5K25_002718</name>
</gene>